<dbReference type="Gene3D" id="2.60.320.10">
    <property type="entry name" value="N-utilization substance G protein NusG, insert domain"/>
    <property type="match status" value="1"/>
</dbReference>
<feature type="transmembrane region" description="Helical" evidence="1">
    <location>
        <begin position="12"/>
        <end position="31"/>
    </location>
</feature>
<protein>
    <submittedName>
        <fullName evidence="2">Protein export element</fullName>
    </submittedName>
</protein>
<evidence type="ECO:0000256" key="1">
    <source>
        <dbReference type="SAM" id="Phobius"/>
    </source>
</evidence>
<comment type="caution">
    <text evidence="2">The sequence shown here is derived from an EMBL/GenBank/DDBJ whole genome shotgun (WGS) entry which is preliminary data.</text>
</comment>
<keyword evidence="1" id="KW-0472">Membrane</keyword>
<name>A0A2A5RNS8_9LACT</name>
<organism evidence="2 3">
    <name type="scientific">Lactococcus fujiensis JCM 16395</name>
    <dbReference type="NCBI Taxonomy" id="1291764"/>
    <lineage>
        <taxon>Bacteria</taxon>
        <taxon>Bacillati</taxon>
        <taxon>Bacillota</taxon>
        <taxon>Bacilli</taxon>
        <taxon>Lactobacillales</taxon>
        <taxon>Streptococcaceae</taxon>
        <taxon>Lactococcus</taxon>
    </lineage>
</organism>
<sequence>MKFLRDIKIKPLDIVIILLLFFSSFSVFAFMPKAESGASAEVRVNGQVVKQFDLNKNETWTYRAKNGNWNIIEVKDGKIRDKADNSPDQIAVHTGWIDQVGQTAVCLPHNLVIQVMSGKENNEVDYNA</sequence>
<keyword evidence="1" id="KW-1133">Transmembrane helix</keyword>
<dbReference type="AlphaFoldDB" id="A0A2A5RNS8"/>
<dbReference type="OrthoDB" id="47603at2"/>
<dbReference type="InterPro" id="IPR038690">
    <property type="entry name" value="NusG_2_sf"/>
</dbReference>
<dbReference type="Proteomes" id="UP000218181">
    <property type="component" value="Unassembled WGS sequence"/>
</dbReference>
<evidence type="ECO:0000313" key="2">
    <source>
        <dbReference type="EMBL" id="PCS01000.1"/>
    </source>
</evidence>
<keyword evidence="3" id="KW-1185">Reference proteome</keyword>
<keyword evidence="1" id="KW-0812">Transmembrane</keyword>
<dbReference type="CDD" id="cd09911">
    <property type="entry name" value="Lin0431_like"/>
    <property type="match status" value="1"/>
</dbReference>
<accession>A0A2A5RNS8</accession>
<dbReference type="Pfam" id="PF07009">
    <property type="entry name" value="NusG_II"/>
    <property type="match status" value="1"/>
</dbReference>
<dbReference type="RefSeq" id="WP_096817212.1">
    <property type="nucleotide sequence ID" value="NZ_JXJU01000002.1"/>
</dbReference>
<dbReference type="EMBL" id="JXJU01000002">
    <property type="protein sequence ID" value="PCS01000.1"/>
    <property type="molecule type" value="Genomic_DNA"/>
</dbReference>
<reference evidence="2 3" key="1">
    <citation type="submission" date="2014-12" db="EMBL/GenBank/DDBJ databases">
        <title>Draft genome sequences of 10 type strains of Lactococcus.</title>
        <authorList>
            <person name="Sun Z."/>
            <person name="Zhong Z."/>
            <person name="Liu W."/>
            <person name="Zhang W."/>
            <person name="Zhang H."/>
        </authorList>
    </citation>
    <scope>NUCLEOTIDE SEQUENCE [LARGE SCALE GENOMIC DNA]</scope>
    <source>
        <strain evidence="2 3">JCM 16395</strain>
    </source>
</reference>
<dbReference type="STRING" id="1291764.GCA_001311235_01079"/>
<evidence type="ECO:0000313" key="3">
    <source>
        <dbReference type="Proteomes" id="UP000218181"/>
    </source>
</evidence>
<gene>
    <name evidence="2" type="ORF">RT41_GL000790</name>
</gene>
<proteinExistence type="predicted"/>